<dbReference type="PANTHER" id="PTHR47593:SF8">
    <property type="entry name" value="OS12G0581900 PROTEIN"/>
    <property type="match status" value="1"/>
</dbReference>
<keyword evidence="1" id="KW-0479">Metal-binding</keyword>
<dbReference type="AlphaFoldDB" id="A0A200Q0V2"/>
<dbReference type="PANTHER" id="PTHR47593">
    <property type="entry name" value="ZINC FINGER PROTEIN 4-LIKE"/>
    <property type="match status" value="1"/>
</dbReference>
<dbReference type="STRING" id="56857.A0A200Q0V2"/>
<dbReference type="OMA" id="MRVNPHS"/>
<evidence type="ECO:0000313" key="3">
    <source>
        <dbReference type="EMBL" id="OVA04101.1"/>
    </source>
</evidence>
<gene>
    <name evidence="3" type="ORF">BVC80_8091g9</name>
</gene>
<evidence type="ECO:0000259" key="2">
    <source>
        <dbReference type="PROSITE" id="PS50157"/>
    </source>
</evidence>
<dbReference type="PROSITE" id="PS00028">
    <property type="entry name" value="ZINC_FINGER_C2H2_1"/>
    <property type="match status" value="1"/>
</dbReference>
<sequence>MMFQREEVEEEATEVQFNNHGNIELQTRNNQDGGVLGDHANKREWLNLSLGGATRDSDESQSKPTFHKIFSCNFCMRKFYSSQALGGHQNAHKRERGAARRYHSQKVMTLMGLPFFNTVRSLGVRTHSLVQKPSNINRLEGNNSMVARFGSGGTEAAFGGGGITPTTNLTYTNTMWPGSFHVDKQELVVVSNNDHQSSSHDQQFKLDLNLKL</sequence>
<dbReference type="Gene3D" id="3.30.160.60">
    <property type="entry name" value="Classic Zinc Finger"/>
    <property type="match status" value="1"/>
</dbReference>
<dbReference type="SUPFAM" id="SSF57667">
    <property type="entry name" value="beta-beta-alpha zinc fingers"/>
    <property type="match status" value="1"/>
</dbReference>
<dbReference type="InParanoid" id="A0A200Q0V2"/>
<feature type="domain" description="C2H2-type" evidence="2">
    <location>
        <begin position="70"/>
        <end position="97"/>
    </location>
</feature>
<reference evidence="3 4" key="1">
    <citation type="journal article" date="2017" name="Mol. Plant">
        <title>The Genome of Medicinal Plant Macleaya cordata Provides New Insights into Benzylisoquinoline Alkaloids Metabolism.</title>
        <authorList>
            <person name="Liu X."/>
            <person name="Liu Y."/>
            <person name="Huang P."/>
            <person name="Ma Y."/>
            <person name="Qing Z."/>
            <person name="Tang Q."/>
            <person name="Cao H."/>
            <person name="Cheng P."/>
            <person name="Zheng Y."/>
            <person name="Yuan Z."/>
            <person name="Zhou Y."/>
            <person name="Liu J."/>
            <person name="Tang Z."/>
            <person name="Zhuo Y."/>
            <person name="Zhang Y."/>
            <person name="Yu L."/>
            <person name="Huang J."/>
            <person name="Yang P."/>
            <person name="Peng Q."/>
            <person name="Zhang J."/>
            <person name="Jiang W."/>
            <person name="Zhang Z."/>
            <person name="Lin K."/>
            <person name="Ro D.K."/>
            <person name="Chen X."/>
            <person name="Xiong X."/>
            <person name="Shang Y."/>
            <person name="Huang S."/>
            <person name="Zeng J."/>
        </authorList>
    </citation>
    <scope>NUCLEOTIDE SEQUENCE [LARGE SCALE GENOMIC DNA]</scope>
    <source>
        <strain evidence="4">cv. BLH2017</strain>
        <tissue evidence="3">Root</tissue>
    </source>
</reference>
<keyword evidence="4" id="KW-1185">Reference proteome</keyword>
<dbReference type="InterPro" id="IPR053266">
    <property type="entry name" value="Zinc_finger_protein_7"/>
</dbReference>
<dbReference type="OrthoDB" id="1933825at2759"/>
<dbReference type="GO" id="GO:0008270">
    <property type="term" value="F:zinc ion binding"/>
    <property type="evidence" value="ECO:0007669"/>
    <property type="project" value="UniProtKB-KW"/>
</dbReference>
<comment type="caution">
    <text evidence="3">The sequence shown here is derived from an EMBL/GenBank/DDBJ whole genome shotgun (WGS) entry which is preliminary data.</text>
</comment>
<proteinExistence type="predicted"/>
<dbReference type="EMBL" id="MVGT01003402">
    <property type="protein sequence ID" value="OVA04101.1"/>
    <property type="molecule type" value="Genomic_DNA"/>
</dbReference>
<organism evidence="3 4">
    <name type="scientific">Macleaya cordata</name>
    <name type="common">Five-seeded plume-poppy</name>
    <name type="synonym">Bocconia cordata</name>
    <dbReference type="NCBI Taxonomy" id="56857"/>
    <lineage>
        <taxon>Eukaryota</taxon>
        <taxon>Viridiplantae</taxon>
        <taxon>Streptophyta</taxon>
        <taxon>Embryophyta</taxon>
        <taxon>Tracheophyta</taxon>
        <taxon>Spermatophyta</taxon>
        <taxon>Magnoliopsida</taxon>
        <taxon>Ranunculales</taxon>
        <taxon>Papaveraceae</taxon>
        <taxon>Papaveroideae</taxon>
        <taxon>Macleaya</taxon>
    </lineage>
</organism>
<evidence type="ECO:0000256" key="1">
    <source>
        <dbReference type="PROSITE-ProRule" id="PRU00042"/>
    </source>
</evidence>
<name>A0A200Q0V2_MACCD</name>
<accession>A0A200Q0V2</accession>
<keyword evidence="1" id="KW-0862">Zinc</keyword>
<dbReference type="InterPro" id="IPR036236">
    <property type="entry name" value="Znf_C2H2_sf"/>
</dbReference>
<dbReference type="Proteomes" id="UP000195402">
    <property type="component" value="Unassembled WGS sequence"/>
</dbReference>
<evidence type="ECO:0000313" key="4">
    <source>
        <dbReference type="Proteomes" id="UP000195402"/>
    </source>
</evidence>
<dbReference type="InterPro" id="IPR013087">
    <property type="entry name" value="Znf_C2H2_type"/>
</dbReference>
<protein>
    <submittedName>
        <fullName evidence="3">Zinc finger protein</fullName>
    </submittedName>
</protein>
<keyword evidence="1" id="KW-0863">Zinc-finger</keyword>
<dbReference type="PROSITE" id="PS50157">
    <property type="entry name" value="ZINC_FINGER_C2H2_2"/>
    <property type="match status" value="1"/>
</dbReference>